<protein>
    <submittedName>
        <fullName evidence="2">Uncharacterized protein</fullName>
    </submittedName>
</protein>
<dbReference type="PANTHER" id="PTHR42820">
    <property type="entry name" value="SHORT-CHAIN DEHYDROGENASE REDUCTASE"/>
    <property type="match status" value="1"/>
</dbReference>
<dbReference type="Pfam" id="PF13561">
    <property type="entry name" value="adh_short_C2"/>
    <property type="match status" value="1"/>
</dbReference>
<sequence length="202" mass="22258">MAEVQIEKKRIEGEVIILTGEASVIGEKTSRIFADHNPSMIVIAYIQDKKGHAIATSIGSQICFYIHYHVSDELQVKSMVDFMVKRHGRFGIMFINAGITNGCHQRILDIDLSDNERLMTINTRGMLDCVKHAGKAMIDSKVKGSRVCTSSIGATSTLDGYLYYTMSKHAVQGLMKSANQEIDKYGMSVNCVSPSAVGTLMM</sequence>
<dbReference type="AlphaFoldDB" id="A0AA41SF25"/>
<organism evidence="2 3">
    <name type="scientific">Papaver nudicaule</name>
    <name type="common">Iceland poppy</name>
    <dbReference type="NCBI Taxonomy" id="74823"/>
    <lineage>
        <taxon>Eukaryota</taxon>
        <taxon>Viridiplantae</taxon>
        <taxon>Streptophyta</taxon>
        <taxon>Embryophyta</taxon>
        <taxon>Tracheophyta</taxon>
        <taxon>Spermatophyta</taxon>
        <taxon>Magnoliopsida</taxon>
        <taxon>Ranunculales</taxon>
        <taxon>Papaveraceae</taxon>
        <taxon>Papaveroideae</taxon>
        <taxon>Papaver</taxon>
    </lineage>
</organism>
<dbReference type="EMBL" id="JAJJMA010156226">
    <property type="protein sequence ID" value="MCL7035397.1"/>
    <property type="molecule type" value="Genomic_DNA"/>
</dbReference>
<dbReference type="Proteomes" id="UP001177140">
    <property type="component" value="Unassembled WGS sequence"/>
</dbReference>
<evidence type="ECO:0000313" key="2">
    <source>
        <dbReference type="EMBL" id="MCL7035397.1"/>
    </source>
</evidence>
<proteinExistence type="inferred from homology"/>
<dbReference type="InterPro" id="IPR002347">
    <property type="entry name" value="SDR_fam"/>
</dbReference>
<dbReference type="Gene3D" id="3.40.50.720">
    <property type="entry name" value="NAD(P)-binding Rossmann-like Domain"/>
    <property type="match status" value="1"/>
</dbReference>
<keyword evidence="3" id="KW-1185">Reference proteome</keyword>
<evidence type="ECO:0000256" key="1">
    <source>
        <dbReference type="ARBA" id="ARBA00006484"/>
    </source>
</evidence>
<dbReference type="PRINTS" id="PR00081">
    <property type="entry name" value="GDHRDH"/>
</dbReference>
<dbReference type="SUPFAM" id="SSF51735">
    <property type="entry name" value="NAD(P)-binding Rossmann-fold domains"/>
    <property type="match status" value="1"/>
</dbReference>
<dbReference type="PANTHER" id="PTHR42820:SF21">
    <property type="entry name" value="SHORT-CHAIN DEHYDROGENASE REDUCTASE 3B-LIKE"/>
    <property type="match status" value="1"/>
</dbReference>
<accession>A0AA41SF25</accession>
<comment type="caution">
    <text evidence="2">The sequence shown here is derived from an EMBL/GenBank/DDBJ whole genome shotgun (WGS) entry which is preliminary data.</text>
</comment>
<name>A0AA41SF25_PAPNU</name>
<evidence type="ECO:0000313" key="3">
    <source>
        <dbReference type="Proteomes" id="UP001177140"/>
    </source>
</evidence>
<comment type="similarity">
    <text evidence="1">Belongs to the short-chain dehydrogenases/reductases (SDR) family.</text>
</comment>
<reference evidence="2" key="1">
    <citation type="submission" date="2022-03" db="EMBL/GenBank/DDBJ databases">
        <title>A functionally conserved STORR gene fusion in Papaver species that diverged 16.8 million years ago.</title>
        <authorList>
            <person name="Catania T."/>
        </authorList>
    </citation>
    <scope>NUCLEOTIDE SEQUENCE</scope>
    <source>
        <strain evidence="2">S-191538</strain>
    </source>
</reference>
<dbReference type="InterPro" id="IPR036291">
    <property type="entry name" value="NAD(P)-bd_dom_sf"/>
</dbReference>
<gene>
    <name evidence="2" type="ORF">MKW94_029434</name>
</gene>